<dbReference type="RefSeq" id="XP_054845879.1">
    <property type="nucleotide sequence ID" value="XM_054989904.1"/>
</dbReference>
<dbReference type="SUPFAM" id="SSF57959">
    <property type="entry name" value="Leucine zipper domain"/>
    <property type="match status" value="1"/>
</dbReference>
<dbReference type="GeneID" id="129336626"/>
<evidence type="ECO:0000259" key="17">
    <source>
        <dbReference type="PROSITE" id="PS50217"/>
    </source>
</evidence>
<evidence type="ECO:0000256" key="10">
    <source>
        <dbReference type="ARBA" id="ARBA00023136"/>
    </source>
</evidence>
<evidence type="ECO:0000256" key="4">
    <source>
        <dbReference type="ARBA" id="ARBA00022692"/>
    </source>
</evidence>
<keyword evidence="7" id="KW-1133">Transmembrane helix</keyword>
<keyword evidence="9" id="KW-0238">DNA-binding</keyword>
<dbReference type="GO" id="GO:0005634">
    <property type="term" value="C:nucleus"/>
    <property type="evidence" value="ECO:0007669"/>
    <property type="project" value="TreeGrafter"/>
</dbReference>
<evidence type="ECO:0000256" key="2">
    <source>
        <dbReference type="ARBA" id="ARBA00009050"/>
    </source>
</evidence>
<dbReference type="PANTHER" id="PTHR45996:SF2">
    <property type="entry name" value="CYCLIC AMP-RESPONSIVE ELEMENT-BINDING PROTEIN 3-LIKE PROTEIN 4"/>
    <property type="match status" value="1"/>
</dbReference>
<dbReference type="CDD" id="cd14689">
    <property type="entry name" value="bZIP_CREB3"/>
    <property type="match status" value="1"/>
</dbReference>
<evidence type="ECO:0000256" key="6">
    <source>
        <dbReference type="ARBA" id="ARBA00022968"/>
    </source>
</evidence>
<dbReference type="GO" id="GO:0000981">
    <property type="term" value="F:DNA-binding transcription factor activity, RNA polymerase II-specific"/>
    <property type="evidence" value="ECO:0007669"/>
    <property type="project" value="TreeGrafter"/>
</dbReference>
<evidence type="ECO:0000256" key="14">
    <source>
        <dbReference type="ARBA" id="ARBA00023242"/>
    </source>
</evidence>
<evidence type="ECO:0000256" key="8">
    <source>
        <dbReference type="ARBA" id="ARBA00023015"/>
    </source>
</evidence>
<dbReference type="SMART" id="SM00338">
    <property type="entry name" value="BRLZ"/>
    <property type="match status" value="1"/>
</dbReference>
<sequence length="438" mass="48037">MESGSSDLLDILFEQREELFPTGSFSAADPRLSFPLQDHAYGCILEKPCEMWSPSREQGQNDSDSEDLLRMFINPNDVYNSGSPLASPESDSGISDDPREDTPLQNEAVPPDLSPTAIYEVICDTGVIEGHPMPGNIFSSHLENWTPPIMLPEACITSEISPTFFENLTKPNMADLPKDPGSFLQHHLPGFFLTDEERRLLSQEGVSVQGTLPLTKAEERVLKKVRRKIRNKQSAQDSRRRKKEYVDGLESRVAAYSAQNQELQKKLQELETHNVSLISQLRKLQGLIKQTSTKATQTSTCLVILIFSLGLLILPSCSSLLGRTQTSQEEYQPSGVISRTILTEGGLSDPEEPPGAAEPESALLKTEQVQEGSLGLDASSGEKGAKDSPSSIREPLVNMSAPGPLGNSEAEGKEGLLAKAEKREPERDPAKQTHADEM</sequence>
<keyword evidence="14" id="KW-0539">Nucleus</keyword>
<keyword evidence="11" id="KW-0010">Activator</keyword>
<dbReference type="PROSITE" id="PS50217">
    <property type="entry name" value="BZIP"/>
    <property type="match status" value="1"/>
</dbReference>
<keyword evidence="13" id="KW-0325">Glycoprotein</keyword>
<organism evidence="18 19">
    <name type="scientific">Eublepharis macularius</name>
    <name type="common">Leopard gecko</name>
    <name type="synonym">Cyrtodactylus macularius</name>
    <dbReference type="NCBI Taxonomy" id="481883"/>
    <lineage>
        <taxon>Eukaryota</taxon>
        <taxon>Metazoa</taxon>
        <taxon>Chordata</taxon>
        <taxon>Craniata</taxon>
        <taxon>Vertebrata</taxon>
        <taxon>Euteleostomi</taxon>
        <taxon>Lepidosauria</taxon>
        <taxon>Squamata</taxon>
        <taxon>Bifurcata</taxon>
        <taxon>Gekkota</taxon>
        <taxon>Eublepharidae</taxon>
        <taxon>Eublepharinae</taxon>
        <taxon>Eublepharis</taxon>
    </lineage>
</organism>
<dbReference type="CTD" id="148327"/>
<dbReference type="PANTHER" id="PTHR45996">
    <property type="entry name" value="AGAP001464-PB"/>
    <property type="match status" value="1"/>
</dbReference>
<name>A0AA97JZ87_EUBMA</name>
<reference evidence="19" key="1">
    <citation type="submission" date="2025-08" db="UniProtKB">
        <authorList>
            <consortium name="RefSeq"/>
        </authorList>
    </citation>
    <scope>IDENTIFICATION</scope>
    <source>
        <tissue evidence="19">Blood</tissue>
    </source>
</reference>
<evidence type="ECO:0000256" key="1">
    <source>
        <dbReference type="ARBA" id="ARBA00004648"/>
    </source>
</evidence>
<comment type="subcellular location">
    <subcellularLocation>
        <location evidence="1">Endoplasmic reticulum membrane</location>
        <topology evidence="1">Single-pass type II membrane protein</topology>
    </subcellularLocation>
</comment>
<keyword evidence="18" id="KW-1185">Reference proteome</keyword>
<evidence type="ECO:0000256" key="7">
    <source>
        <dbReference type="ARBA" id="ARBA00022989"/>
    </source>
</evidence>
<keyword evidence="4" id="KW-0812">Transmembrane</keyword>
<feature type="compositionally biased region" description="Basic and acidic residues" evidence="16">
    <location>
        <begin position="410"/>
        <end position="438"/>
    </location>
</feature>
<evidence type="ECO:0000256" key="13">
    <source>
        <dbReference type="ARBA" id="ARBA00023180"/>
    </source>
</evidence>
<dbReference type="GO" id="GO:0000978">
    <property type="term" value="F:RNA polymerase II cis-regulatory region sequence-specific DNA binding"/>
    <property type="evidence" value="ECO:0007669"/>
    <property type="project" value="TreeGrafter"/>
</dbReference>
<keyword evidence="15" id="KW-0175">Coiled coil</keyword>
<dbReference type="InterPro" id="IPR051381">
    <property type="entry name" value="CREB_ATF_subfamily"/>
</dbReference>
<dbReference type="InterPro" id="IPR004827">
    <property type="entry name" value="bZIP"/>
</dbReference>
<dbReference type="Pfam" id="PF00170">
    <property type="entry name" value="bZIP_1"/>
    <property type="match status" value="1"/>
</dbReference>
<gene>
    <name evidence="19" type="primary">CREB3L4</name>
</gene>
<evidence type="ECO:0000256" key="12">
    <source>
        <dbReference type="ARBA" id="ARBA00023163"/>
    </source>
</evidence>
<dbReference type="KEGG" id="emc:129336626"/>
<keyword evidence="12" id="KW-0804">Transcription</keyword>
<feature type="region of interest" description="Disordered" evidence="16">
    <location>
        <begin position="344"/>
        <end position="438"/>
    </location>
</feature>
<keyword evidence="8" id="KW-0805">Transcription regulation</keyword>
<keyword evidence="10" id="KW-0472">Membrane</keyword>
<feature type="region of interest" description="Disordered" evidence="16">
    <location>
        <begin position="79"/>
        <end position="111"/>
    </location>
</feature>
<dbReference type="AlphaFoldDB" id="A0AA97JZ87"/>
<accession>A0AA97JZ87</accession>
<comment type="similarity">
    <text evidence="2">Belongs to the bZIP family. ATF subfamily.</text>
</comment>
<evidence type="ECO:0000313" key="19">
    <source>
        <dbReference type="RefSeq" id="XP_054845879.1"/>
    </source>
</evidence>
<evidence type="ECO:0000313" key="18">
    <source>
        <dbReference type="Proteomes" id="UP001190640"/>
    </source>
</evidence>
<evidence type="ECO:0000256" key="5">
    <source>
        <dbReference type="ARBA" id="ARBA00022824"/>
    </source>
</evidence>
<evidence type="ECO:0000256" key="16">
    <source>
        <dbReference type="SAM" id="MobiDB-lite"/>
    </source>
</evidence>
<evidence type="ECO:0000256" key="9">
    <source>
        <dbReference type="ARBA" id="ARBA00023125"/>
    </source>
</evidence>
<evidence type="ECO:0000256" key="11">
    <source>
        <dbReference type="ARBA" id="ARBA00023159"/>
    </source>
</evidence>
<protein>
    <recommendedName>
        <fullName evidence="3">Cyclic AMP-responsive element-binding protein 3-like protein 4</fullName>
    </recommendedName>
</protein>
<feature type="coiled-coil region" evidence="15">
    <location>
        <begin position="246"/>
        <end position="287"/>
    </location>
</feature>
<dbReference type="Proteomes" id="UP001190640">
    <property type="component" value="Chromosome 1"/>
</dbReference>
<dbReference type="FunFam" id="1.20.5.170:FF:000042">
    <property type="entry name" value="Cyclic AMP-responsive element-binding protein 3-like protein 3"/>
    <property type="match status" value="1"/>
</dbReference>
<dbReference type="Gene3D" id="1.20.5.170">
    <property type="match status" value="1"/>
</dbReference>
<feature type="domain" description="BZIP" evidence="17">
    <location>
        <begin position="221"/>
        <end position="284"/>
    </location>
</feature>
<keyword evidence="6" id="KW-0735">Signal-anchor</keyword>
<proteinExistence type="inferred from homology"/>
<dbReference type="InterPro" id="IPR046347">
    <property type="entry name" value="bZIP_sf"/>
</dbReference>
<keyword evidence="5" id="KW-0256">Endoplasmic reticulum</keyword>
<evidence type="ECO:0000256" key="3">
    <source>
        <dbReference type="ARBA" id="ARBA00013878"/>
    </source>
</evidence>
<dbReference type="GO" id="GO:0005789">
    <property type="term" value="C:endoplasmic reticulum membrane"/>
    <property type="evidence" value="ECO:0007669"/>
    <property type="project" value="UniProtKB-SubCell"/>
</dbReference>
<evidence type="ECO:0000256" key="15">
    <source>
        <dbReference type="SAM" id="Coils"/>
    </source>
</evidence>
<feature type="compositionally biased region" description="Polar residues" evidence="16">
    <location>
        <begin position="79"/>
        <end position="93"/>
    </location>
</feature>